<keyword evidence="7 16" id="KW-0732">Signal</keyword>
<dbReference type="GO" id="GO:0008289">
    <property type="term" value="F:lipid binding"/>
    <property type="evidence" value="ECO:0007669"/>
    <property type="project" value="TreeGrafter"/>
</dbReference>
<feature type="binding site" evidence="14">
    <location>
        <position position="60"/>
    </location>
    <ligand>
        <name>Ca(2+)</name>
        <dbReference type="ChEBI" id="CHEBI:29108"/>
    </ligand>
</feature>
<evidence type="ECO:0000256" key="3">
    <source>
        <dbReference type="ARBA" id="ARBA00007056"/>
    </source>
</evidence>
<keyword evidence="9 14" id="KW-0106">Calcium</keyword>
<feature type="binding site" evidence="14">
    <location>
        <position position="62"/>
    </location>
    <ligand>
        <name>Ca(2+)</name>
        <dbReference type="ChEBI" id="CHEBI:29108"/>
    </ligand>
</feature>
<evidence type="ECO:0000256" key="11">
    <source>
        <dbReference type="ARBA" id="ARBA00023098"/>
    </source>
</evidence>
<protein>
    <recommendedName>
        <fullName evidence="4">phospholipase A2</fullName>
        <ecNumber evidence="4">3.1.1.4</ecNumber>
    </recommendedName>
</protein>
<dbReference type="GO" id="GO:0016042">
    <property type="term" value="P:lipid catabolic process"/>
    <property type="evidence" value="ECO:0007669"/>
    <property type="project" value="UniProtKB-KW"/>
</dbReference>
<dbReference type="EC" id="3.1.1.4" evidence="4"/>
<feature type="signal peptide" evidence="16">
    <location>
        <begin position="1"/>
        <end position="26"/>
    </location>
</feature>
<dbReference type="GO" id="GO:0050482">
    <property type="term" value="P:arachidonate secretion"/>
    <property type="evidence" value="ECO:0007669"/>
    <property type="project" value="InterPro"/>
</dbReference>
<evidence type="ECO:0000256" key="5">
    <source>
        <dbReference type="ARBA" id="ARBA00022525"/>
    </source>
</evidence>
<comment type="subcellular location">
    <subcellularLocation>
        <location evidence="2">Secreted</location>
    </subcellularLocation>
</comment>
<evidence type="ECO:0000256" key="7">
    <source>
        <dbReference type="ARBA" id="ARBA00022729"/>
    </source>
</evidence>
<reference evidence="17 18" key="1">
    <citation type="journal article" date="2020" name="Nat. Food">
        <title>A phased Vanilla planifolia genome enables genetic improvement of flavour and production.</title>
        <authorList>
            <person name="Hasing T."/>
            <person name="Tang H."/>
            <person name="Brym M."/>
            <person name="Khazi F."/>
            <person name="Huang T."/>
            <person name="Chambers A.H."/>
        </authorList>
    </citation>
    <scope>NUCLEOTIDE SEQUENCE [LARGE SCALE GENOMIC DNA]</scope>
    <source>
        <tissue evidence="17">Leaf</tissue>
    </source>
</reference>
<dbReference type="AlphaFoldDB" id="A0A835RTV7"/>
<feature type="binding site" evidence="14">
    <location>
        <position position="58"/>
    </location>
    <ligand>
        <name>Ca(2+)</name>
        <dbReference type="ChEBI" id="CHEBI:29108"/>
    </ligand>
</feature>
<comment type="cofactor">
    <cofactor evidence="14">
        <name>Ca(2+)</name>
        <dbReference type="ChEBI" id="CHEBI:29108"/>
    </cofactor>
    <text evidence="14">Binds 1 Ca(2+) ion per subunit.</text>
</comment>
<dbReference type="PROSITE" id="PS00118">
    <property type="entry name" value="PA2_HIS"/>
    <property type="match status" value="1"/>
</dbReference>
<keyword evidence="18" id="KW-1185">Reference proteome</keyword>
<organism evidence="17 18">
    <name type="scientific">Vanilla planifolia</name>
    <name type="common">Vanilla</name>
    <dbReference type="NCBI Taxonomy" id="51239"/>
    <lineage>
        <taxon>Eukaryota</taxon>
        <taxon>Viridiplantae</taxon>
        <taxon>Streptophyta</taxon>
        <taxon>Embryophyta</taxon>
        <taxon>Tracheophyta</taxon>
        <taxon>Spermatophyta</taxon>
        <taxon>Magnoliopsida</taxon>
        <taxon>Liliopsida</taxon>
        <taxon>Asparagales</taxon>
        <taxon>Orchidaceae</taxon>
        <taxon>Vanilloideae</taxon>
        <taxon>Vanilleae</taxon>
        <taxon>Vanilla</taxon>
    </lineage>
</organism>
<gene>
    <name evidence="17" type="ORF">HPP92_005446</name>
</gene>
<accession>A0A835RTV7</accession>
<comment type="caution">
    <text evidence="17">The sequence shown here is derived from an EMBL/GenBank/DDBJ whole genome shotgun (WGS) entry which is preliminary data.</text>
</comment>
<keyword evidence="8" id="KW-0378">Hydrolase</keyword>
<dbReference type="FunFam" id="1.20.90.10:FF:000005">
    <property type="entry name" value="Secretory phospholipase A2"/>
    <property type="match status" value="1"/>
</dbReference>
<feature type="binding site" evidence="14">
    <location>
        <position position="83"/>
    </location>
    <ligand>
        <name>Ca(2+)</name>
        <dbReference type="ChEBI" id="CHEBI:29108"/>
    </ligand>
</feature>
<dbReference type="GO" id="GO:0005576">
    <property type="term" value="C:extracellular region"/>
    <property type="evidence" value="ECO:0007669"/>
    <property type="project" value="UniProtKB-SubCell"/>
</dbReference>
<dbReference type="GO" id="GO:0005509">
    <property type="term" value="F:calcium ion binding"/>
    <property type="evidence" value="ECO:0007669"/>
    <property type="project" value="InterPro"/>
</dbReference>
<name>A0A835RTV7_VANPL</name>
<evidence type="ECO:0000256" key="15">
    <source>
        <dbReference type="PIRSR" id="PIRSR601211-3"/>
    </source>
</evidence>
<keyword evidence="6 14" id="KW-0479">Metal-binding</keyword>
<evidence type="ECO:0000256" key="16">
    <source>
        <dbReference type="SAM" id="SignalP"/>
    </source>
</evidence>
<evidence type="ECO:0000256" key="8">
    <source>
        <dbReference type="ARBA" id="ARBA00022801"/>
    </source>
</evidence>
<evidence type="ECO:0000256" key="1">
    <source>
        <dbReference type="ARBA" id="ARBA00001604"/>
    </source>
</evidence>
<evidence type="ECO:0000256" key="10">
    <source>
        <dbReference type="ARBA" id="ARBA00022963"/>
    </source>
</evidence>
<keyword evidence="11" id="KW-0443">Lipid metabolism</keyword>
<dbReference type="SUPFAM" id="SSF48619">
    <property type="entry name" value="Phospholipase A2, PLA2"/>
    <property type="match status" value="1"/>
</dbReference>
<dbReference type="InterPro" id="IPR033113">
    <property type="entry name" value="PLA2_histidine"/>
</dbReference>
<dbReference type="GO" id="GO:0009846">
    <property type="term" value="P:pollen germination"/>
    <property type="evidence" value="ECO:0007669"/>
    <property type="project" value="TreeGrafter"/>
</dbReference>
<dbReference type="InterPro" id="IPR001211">
    <property type="entry name" value="PLA2"/>
</dbReference>
<dbReference type="Proteomes" id="UP000636800">
    <property type="component" value="Chromosome 2"/>
</dbReference>
<evidence type="ECO:0000256" key="12">
    <source>
        <dbReference type="ARBA" id="ARBA00023157"/>
    </source>
</evidence>
<evidence type="ECO:0000313" key="17">
    <source>
        <dbReference type="EMBL" id="KAG0492048.1"/>
    </source>
</evidence>
<feature type="chain" id="PRO_5032832899" description="phospholipase A2" evidence="16">
    <location>
        <begin position="27"/>
        <end position="150"/>
    </location>
</feature>
<comment type="function">
    <text evidence="13">PA2 catalyzes the calcium-dependent hydrolysis of the 2-acyl groups in 3-sn-phosphoglycerides. Releases lysophospholipids (LPLs) and free fatty acids (FFAs) from membrane phospholipids in response to hormones and other external stimuli.</text>
</comment>
<evidence type="ECO:0000313" key="18">
    <source>
        <dbReference type="Proteomes" id="UP000636800"/>
    </source>
</evidence>
<evidence type="ECO:0000256" key="6">
    <source>
        <dbReference type="ARBA" id="ARBA00022723"/>
    </source>
</evidence>
<comment type="similarity">
    <text evidence="3">Belongs to the phospholipase A2 family.</text>
</comment>
<evidence type="ECO:0000256" key="13">
    <source>
        <dbReference type="ARBA" id="ARBA00059871"/>
    </source>
</evidence>
<dbReference type="GO" id="GO:0006644">
    <property type="term" value="P:phospholipid metabolic process"/>
    <property type="evidence" value="ECO:0007669"/>
    <property type="project" value="InterPro"/>
</dbReference>
<dbReference type="OrthoDB" id="128924at2759"/>
<feature type="disulfide bond" evidence="15">
    <location>
        <begin position="59"/>
        <end position="79"/>
    </location>
</feature>
<dbReference type="GO" id="GO:0004623">
    <property type="term" value="F:phospholipase A2 activity"/>
    <property type="evidence" value="ECO:0007669"/>
    <property type="project" value="UniProtKB-EC"/>
</dbReference>
<dbReference type="GO" id="GO:0009860">
    <property type="term" value="P:pollen tube growth"/>
    <property type="evidence" value="ECO:0007669"/>
    <property type="project" value="TreeGrafter"/>
</dbReference>
<evidence type="ECO:0000256" key="14">
    <source>
        <dbReference type="PIRSR" id="PIRSR601211-2"/>
    </source>
</evidence>
<evidence type="ECO:0000256" key="2">
    <source>
        <dbReference type="ARBA" id="ARBA00004613"/>
    </source>
</evidence>
<dbReference type="PANTHER" id="PTHR11716">
    <property type="entry name" value="PHOSPHOLIPASE A2 FAMILY MEMBER"/>
    <property type="match status" value="1"/>
</dbReference>
<sequence>MANAIPRRRVFLTIACFLLILRWGNARNEETTAQFKEICSKTCVAESCSSIGIRYGKFCGVGWTGCPGQKPCDDLDACCMAHDECVGKQGITNVKCHEKFKRCMKKVKKSGKAGFSRECPYDLIIPTMVQGMDMAILLSQMGGLGGLEQV</sequence>
<keyword evidence="10" id="KW-0442">Lipid degradation</keyword>
<keyword evidence="5" id="KW-0964">Secreted</keyword>
<dbReference type="InterPro" id="IPR036444">
    <property type="entry name" value="PLipase_A2_dom_sf"/>
</dbReference>
<evidence type="ECO:0000256" key="4">
    <source>
        <dbReference type="ARBA" id="ARBA00013278"/>
    </source>
</evidence>
<dbReference type="GO" id="GO:0009555">
    <property type="term" value="P:pollen development"/>
    <property type="evidence" value="ECO:0007669"/>
    <property type="project" value="TreeGrafter"/>
</dbReference>
<dbReference type="PANTHER" id="PTHR11716:SF99">
    <property type="entry name" value="PHOSPHOLIPASE A2-DELTA-RELATED"/>
    <property type="match status" value="1"/>
</dbReference>
<comment type="catalytic activity">
    <reaction evidence="1">
        <text>a 1,2-diacyl-sn-glycero-3-phosphocholine + H2O = a 1-acyl-sn-glycero-3-phosphocholine + a fatty acid + H(+)</text>
        <dbReference type="Rhea" id="RHEA:15801"/>
        <dbReference type="ChEBI" id="CHEBI:15377"/>
        <dbReference type="ChEBI" id="CHEBI:15378"/>
        <dbReference type="ChEBI" id="CHEBI:28868"/>
        <dbReference type="ChEBI" id="CHEBI:57643"/>
        <dbReference type="ChEBI" id="CHEBI:58168"/>
        <dbReference type="EC" id="3.1.1.4"/>
    </reaction>
</comment>
<evidence type="ECO:0000256" key="9">
    <source>
        <dbReference type="ARBA" id="ARBA00022837"/>
    </source>
</evidence>
<proteinExistence type="inferred from homology"/>
<dbReference type="EMBL" id="JADCNL010000002">
    <property type="protein sequence ID" value="KAG0492048.1"/>
    <property type="molecule type" value="Genomic_DNA"/>
</dbReference>
<keyword evidence="12 15" id="KW-1015">Disulfide bond</keyword>
<dbReference type="Gene3D" id="1.20.90.10">
    <property type="entry name" value="Phospholipase A2 domain"/>
    <property type="match status" value="1"/>
</dbReference>